<evidence type="ECO:0000256" key="7">
    <source>
        <dbReference type="ARBA" id="ARBA00022989"/>
    </source>
</evidence>
<evidence type="ECO:0000256" key="14">
    <source>
        <dbReference type="RuleBase" id="RU003848"/>
    </source>
</evidence>
<keyword evidence="9 13" id="KW-0472">Membrane</keyword>
<evidence type="ECO:0000256" key="2">
    <source>
        <dbReference type="ARBA" id="ARBA00022448"/>
    </source>
</evidence>
<proteinExistence type="inferred from homology"/>
<dbReference type="InterPro" id="IPR050059">
    <property type="entry name" value="ATP_synthase_B_chain"/>
</dbReference>
<keyword evidence="7 13" id="KW-1133">Transmembrane helix</keyword>
<dbReference type="AlphaFoldDB" id="D1AKR8"/>
<dbReference type="NCBIfam" id="TIGR01144">
    <property type="entry name" value="ATP_synt_b"/>
    <property type="match status" value="1"/>
</dbReference>
<organism evidence="16 17">
    <name type="scientific">Sebaldella termitidis (strain ATCC 33386 / NCTC 11300)</name>
    <dbReference type="NCBI Taxonomy" id="526218"/>
    <lineage>
        <taxon>Bacteria</taxon>
        <taxon>Fusobacteriati</taxon>
        <taxon>Fusobacteriota</taxon>
        <taxon>Fusobacteriia</taxon>
        <taxon>Fusobacteriales</taxon>
        <taxon>Leptotrichiaceae</taxon>
        <taxon>Sebaldella</taxon>
    </lineage>
</organism>
<comment type="subunit">
    <text evidence="13">F-type ATPases have 2 components, F(1) - the catalytic core - and F(0) - the membrane proton channel. F(1) has five subunits: alpha(3), beta(3), gamma(1), delta(1), epsilon(1). F(0) has three main subunits: a(1), b(2) and c(10-14). The alpha and beta chains form an alternating ring which encloses part of the gamma chain. F(1) is attached to F(0) by a central stalk formed by the gamma and epsilon chains, while a peripheral stalk is formed by the delta and b chains.</text>
</comment>
<protein>
    <recommendedName>
        <fullName evidence="13">ATP synthase subunit b</fullName>
    </recommendedName>
    <alternativeName>
        <fullName evidence="13">ATP synthase F(0) sector subunit b</fullName>
    </alternativeName>
    <alternativeName>
        <fullName evidence="13">ATPase subunit I</fullName>
    </alternativeName>
    <alternativeName>
        <fullName evidence="13">F-type ATPase subunit b</fullName>
        <shortName evidence="13">F-ATPase subunit b</shortName>
    </alternativeName>
</protein>
<evidence type="ECO:0000256" key="9">
    <source>
        <dbReference type="ARBA" id="ARBA00023136"/>
    </source>
</evidence>
<dbReference type="GO" id="GO:0046933">
    <property type="term" value="F:proton-transporting ATP synthase activity, rotational mechanism"/>
    <property type="evidence" value="ECO:0007669"/>
    <property type="project" value="UniProtKB-UniRule"/>
</dbReference>
<dbReference type="InterPro" id="IPR005864">
    <property type="entry name" value="ATP_synth_F0_bsu_bac"/>
</dbReference>
<feature type="transmembrane region" description="Helical" evidence="13">
    <location>
        <begin position="12"/>
        <end position="32"/>
    </location>
</feature>
<keyword evidence="5 13" id="KW-0812">Transmembrane</keyword>
<dbReference type="RefSeq" id="WP_012859683.1">
    <property type="nucleotide sequence ID" value="NC_013517.1"/>
</dbReference>
<evidence type="ECO:0000256" key="1">
    <source>
        <dbReference type="ARBA" id="ARBA00005513"/>
    </source>
</evidence>
<dbReference type="GO" id="GO:0045259">
    <property type="term" value="C:proton-transporting ATP synthase complex"/>
    <property type="evidence" value="ECO:0007669"/>
    <property type="project" value="UniProtKB-KW"/>
</dbReference>
<comment type="similarity">
    <text evidence="1 13 14">Belongs to the ATPase B chain family.</text>
</comment>
<evidence type="ECO:0000256" key="6">
    <source>
        <dbReference type="ARBA" id="ARBA00022781"/>
    </source>
</evidence>
<name>D1AKR8_SEBTE</name>
<evidence type="ECO:0000313" key="17">
    <source>
        <dbReference type="Proteomes" id="UP000000845"/>
    </source>
</evidence>
<dbReference type="HAMAP" id="MF_01398">
    <property type="entry name" value="ATP_synth_b_bprime"/>
    <property type="match status" value="1"/>
</dbReference>
<dbReference type="GO" id="GO:0046961">
    <property type="term" value="F:proton-transporting ATPase activity, rotational mechanism"/>
    <property type="evidence" value="ECO:0007669"/>
    <property type="project" value="TreeGrafter"/>
</dbReference>
<sequence length="164" mass="18815">MENGSNLITLDLSMLLQIINFLILVYVFWRLFGKKIGPILDERKKIVTSKLLEAEEERTNARKATAEASELKREAKKRANEILIRAEISADERKERIIKEANQSREKMLTTAEIDIEKMKQNASKELQKEVSSLAVTLAEKILKENIDKDGDKIINNFIEEVGE</sequence>
<keyword evidence="6 13" id="KW-0375">Hydrogen ion transport</keyword>
<comment type="subcellular location">
    <subcellularLocation>
        <location evidence="13">Cell inner membrane</location>
        <topology evidence="13">Single-pass membrane protein</topology>
    </subcellularLocation>
    <subcellularLocation>
        <location evidence="12">Endomembrane system</location>
        <topology evidence="12">Single-pass membrane protein</topology>
    </subcellularLocation>
</comment>
<keyword evidence="8 13" id="KW-0406">Ion transport</keyword>
<dbReference type="KEGG" id="str:Sterm_0199"/>
<feature type="coiled-coil region" evidence="15">
    <location>
        <begin position="51"/>
        <end position="81"/>
    </location>
</feature>
<reference evidence="16 17" key="2">
    <citation type="journal article" date="2010" name="Stand. Genomic Sci.">
        <title>Complete genome sequence of Sebaldella termitidis type strain (NCTC 11300).</title>
        <authorList>
            <person name="Harmon-Smith M."/>
            <person name="Celia L."/>
            <person name="Chertkov O."/>
            <person name="Lapidus A."/>
            <person name="Copeland A."/>
            <person name="Glavina Del Rio T."/>
            <person name="Nolan M."/>
            <person name="Lucas S."/>
            <person name="Tice H."/>
            <person name="Cheng J.F."/>
            <person name="Han C."/>
            <person name="Detter J.C."/>
            <person name="Bruce D."/>
            <person name="Goodwin L."/>
            <person name="Pitluck S."/>
            <person name="Pati A."/>
            <person name="Liolios K."/>
            <person name="Ivanova N."/>
            <person name="Mavromatis K."/>
            <person name="Mikhailova N."/>
            <person name="Chen A."/>
            <person name="Palaniappan K."/>
            <person name="Land M."/>
            <person name="Hauser L."/>
            <person name="Chang Y.J."/>
            <person name="Jeffries C.D."/>
            <person name="Brettin T."/>
            <person name="Goker M."/>
            <person name="Beck B."/>
            <person name="Bristow J."/>
            <person name="Eisen J.A."/>
            <person name="Markowitz V."/>
            <person name="Hugenholtz P."/>
            <person name="Kyrpides N.C."/>
            <person name="Klenk H.P."/>
            <person name="Chen F."/>
        </authorList>
    </citation>
    <scope>NUCLEOTIDE SEQUENCE [LARGE SCALE GENOMIC DNA]</scope>
    <source>
        <strain evidence="17">ATCC 33386 / NCTC 11300</strain>
    </source>
</reference>
<evidence type="ECO:0000256" key="8">
    <source>
        <dbReference type="ARBA" id="ARBA00023065"/>
    </source>
</evidence>
<reference evidence="17" key="1">
    <citation type="submission" date="2009-09" db="EMBL/GenBank/DDBJ databases">
        <title>The complete chromosome of Sebaldella termitidis ATCC 33386.</title>
        <authorList>
            <consortium name="US DOE Joint Genome Institute (JGI-PGF)"/>
            <person name="Lucas S."/>
            <person name="Copeland A."/>
            <person name="Lapidus A."/>
            <person name="Glavina del Rio T."/>
            <person name="Dalin E."/>
            <person name="Tice H."/>
            <person name="Bruce D."/>
            <person name="Goodwin L."/>
            <person name="Pitluck S."/>
            <person name="Kyrpides N."/>
            <person name="Mavromatis K."/>
            <person name="Ivanova N."/>
            <person name="Mikhailova N."/>
            <person name="Sims D."/>
            <person name="Meincke L."/>
            <person name="Brettin T."/>
            <person name="Detter J.C."/>
            <person name="Han C."/>
            <person name="Larimer F."/>
            <person name="Land M."/>
            <person name="Hauser L."/>
            <person name="Markowitz V."/>
            <person name="Cheng J.F."/>
            <person name="Hugenholtz P."/>
            <person name="Woyke T."/>
            <person name="Wu D."/>
            <person name="Eisen J.A."/>
        </authorList>
    </citation>
    <scope>NUCLEOTIDE SEQUENCE [LARGE SCALE GENOMIC DNA]</scope>
    <source>
        <strain evidence="17">ATCC 33386 / NCTC 11300</strain>
    </source>
</reference>
<dbReference type="STRING" id="526218.Sterm_0199"/>
<comment type="function">
    <text evidence="13">Component of the F(0) channel, it forms part of the peripheral stalk, linking F(1) to F(0).</text>
</comment>
<evidence type="ECO:0000256" key="12">
    <source>
        <dbReference type="ARBA" id="ARBA00037847"/>
    </source>
</evidence>
<evidence type="ECO:0000256" key="3">
    <source>
        <dbReference type="ARBA" id="ARBA00022475"/>
    </source>
</evidence>
<keyword evidence="15" id="KW-0175">Coiled coil</keyword>
<dbReference type="CDD" id="cd06503">
    <property type="entry name" value="ATP-synt_Fo_b"/>
    <property type="match status" value="1"/>
</dbReference>
<dbReference type="eggNOG" id="COG0711">
    <property type="taxonomic scope" value="Bacteria"/>
</dbReference>
<evidence type="ECO:0000256" key="11">
    <source>
        <dbReference type="ARBA" id="ARBA00025198"/>
    </source>
</evidence>
<evidence type="ECO:0000256" key="4">
    <source>
        <dbReference type="ARBA" id="ARBA00022547"/>
    </source>
</evidence>
<keyword evidence="3 13" id="KW-1003">Cell membrane</keyword>
<evidence type="ECO:0000256" key="5">
    <source>
        <dbReference type="ARBA" id="ARBA00022692"/>
    </source>
</evidence>
<dbReference type="HOGENOM" id="CLU_079215_4_5_0"/>
<dbReference type="PANTHER" id="PTHR33445:SF1">
    <property type="entry name" value="ATP SYNTHASE SUBUNIT B"/>
    <property type="match status" value="1"/>
</dbReference>
<keyword evidence="4 13" id="KW-0138">CF(0)</keyword>
<dbReference type="Pfam" id="PF00430">
    <property type="entry name" value="ATP-synt_B"/>
    <property type="match status" value="1"/>
</dbReference>
<keyword evidence="10 13" id="KW-0066">ATP synthesis</keyword>
<comment type="function">
    <text evidence="11 13">F(1)F(0) ATP synthase produces ATP from ADP in the presence of a proton or sodium gradient. F-type ATPases consist of two structural domains, F(1) containing the extramembraneous catalytic core and F(0) containing the membrane proton channel, linked together by a central stalk and a peripheral stalk. During catalysis, ATP synthesis in the catalytic domain of F(1) is coupled via a rotary mechanism of the central stalk subunits to proton translocation.</text>
</comment>
<gene>
    <name evidence="13" type="primary">atpF</name>
    <name evidence="16" type="ordered locus">Sterm_0199</name>
</gene>
<dbReference type="GO" id="GO:0012505">
    <property type="term" value="C:endomembrane system"/>
    <property type="evidence" value="ECO:0007669"/>
    <property type="project" value="UniProtKB-SubCell"/>
</dbReference>
<evidence type="ECO:0000256" key="10">
    <source>
        <dbReference type="ARBA" id="ARBA00023310"/>
    </source>
</evidence>
<dbReference type="EMBL" id="CP001739">
    <property type="protein sequence ID" value="ACZ07084.1"/>
    <property type="molecule type" value="Genomic_DNA"/>
</dbReference>
<evidence type="ECO:0000313" key="16">
    <source>
        <dbReference type="EMBL" id="ACZ07084.1"/>
    </source>
</evidence>
<evidence type="ECO:0000256" key="13">
    <source>
        <dbReference type="HAMAP-Rule" id="MF_01398"/>
    </source>
</evidence>
<dbReference type="PANTHER" id="PTHR33445">
    <property type="entry name" value="ATP SYNTHASE SUBUNIT B', CHLOROPLASTIC"/>
    <property type="match status" value="1"/>
</dbReference>
<keyword evidence="17" id="KW-1185">Reference proteome</keyword>
<evidence type="ECO:0000256" key="15">
    <source>
        <dbReference type="SAM" id="Coils"/>
    </source>
</evidence>
<dbReference type="Proteomes" id="UP000000845">
    <property type="component" value="Chromosome"/>
</dbReference>
<dbReference type="InterPro" id="IPR002146">
    <property type="entry name" value="ATP_synth_b/b'su_bac/chlpt"/>
</dbReference>
<dbReference type="GO" id="GO:0005886">
    <property type="term" value="C:plasma membrane"/>
    <property type="evidence" value="ECO:0007669"/>
    <property type="project" value="UniProtKB-SubCell"/>
</dbReference>
<keyword evidence="13" id="KW-0997">Cell inner membrane</keyword>
<keyword evidence="2 13" id="KW-0813">Transport</keyword>
<accession>D1AKR8</accession>